<evidence type="ECO:0000259" key="1">
    <source>
        <dbReference type="Pfam" id="PF01507"/>
    </source>
</evidence>
<dbReference type="InterPro" id="IPR002500">
    <property type="entry name" value="PAPS_reduct_dom"/>
</dbReference>
<evidence type="ECO:0000313" key="2">
    <source>
        <dbReference type="EMBL" id="CAB4149118.1"/>
    </source>
</evidence>
<dbReference type="EMBL" id="LR796502">
    <property type="protein sequence ID" value="CAB4149118.1"/>
    <property type="molecule type" value="Genomic_DNA"/>
</dbReference>
<dbReference type="Gene3D" id="3.40.50.620">
    <property type="entry name" value="HUPs"/>
    <property type="match status" value="1"/>
</dbReference>
<dbReference type="Pfam" id="PF01507">
    <property type="entry name" value="PAPS_reduct"/>
    <property type="match status" value="1"/>
</dbReference>
<feature type="domain" description="Phosphoadenosine phosphosulphate reductase" evidence="1">
    <location>
        <begin position="10"/>
        <end position="154"/>
    </location>
</feature>
<dbReference type="InterPro" id="IPR014729">
    <property type="entry name" value="Rossmann-like_a/b/a_fold"/>
</dbReference>
<dbReference type="SUPFAM" id="SSF52402">
    <property type="entry name" value="Adenine nucleotide alpha hydrolases-like"/>
    <property type="match status" value="1"/>
</dbReference>
<proteinExistence type="predicted"/>
<dbReference type="GO" id="GO:0003824">
    <property type="term" value="F:catalytic activity"/>
    <property type="evidence" value="ECO:0007669"/>
    <property type="project" value="InterPro"/>
</dbReference>
<sequence length="280" mass="33188">MSEGKEKLYIVMTSGGRTSMFLAKYIKENPKYKNTLFVFLNTGKEKEETLSFIYTCDELWDLNIIWLEAQIIKEKGIGTTYKVVDFETASRNGEPFEAMLEKYPLPNNMASNCTRELKQRPIESYIRDNFSDYDVFRIIGIRADEEYRKSNTAIKDNIIYPLCDDLRVDQKFIRKWWDMQSFDLQLKDYEGNCDLCFKKSLKKRLTIIKENTSVAEWWEKMENKYSSEAIPRFDLRTNKSVSEMKELAKRPFQKAEDLHELSKLQCDLFDYETDCFCKAN</sequence>
<accession>A0A6J5MQZ5</accession>
<reference evidence="2" key="1">
    <citation type="submission" date="2020-04" db="EMBL/GenBank/DDBJ databases">
        <authorList>
            <person name="Chiriac C."/>
            <person name="Salcher M."/>
            <person name="Ghai R."/>
            <person name="Kavagutti S V."/>
        </authorList>
    </citation>
    <scope>NUCLEOTIDE SEQUENCE</scope>
</reference>
<name>A0A6J5MQZ5_9CAUD</name>
<organism evidence="2">
    <name type="scientific">uncultured Caudovirales phage</name>
    <dbReference type="NCBI Taxonomy" id="2100421"/>
    <lineage>
        <taxon>Viruses</taxon>
        <taxon>Duplodnaviria</taxon>
        <taxon>Heunggongvirae</taxon>
        <taxon>Uroviricota</taxon>
        <taxon>Caudoviricetes</taxon>
        <taxon>Peduoviridae</taxon>
        <taxon>Maltschvirus</taxon>
        <taxon>Maltschvirus maltsch</taxon>
    </lineage>
</organism>
<gene>
    <name evidence="2" type="ORF">UFOVP523_44</name>
</gene>
<protein>
    <submittedName>
        <fullName evidence="2">Phosphoadenosine phosphosulphate reductase</fullName>
    </submittedName>
</protein>